<reference evidence="1 2" key="1">
    <citation type="submission" date="2016-11" db="EMBL/GenBank/DDBJ databases">
        <authorList>
            <person name="Jaros S."/>
            <person name="Januszkiewicz K."/>
            <person name="Wedrychowicz H."/>
        </authorList>
    </citation>
    <scope>NUCLEOTIDE SEQUENCE [LARGE SCALE GENOMIC DNA]</scope>
    <source>
        <strain evidence="1 2">DSM 25661</strain>
    </source>
</reference>
<keyword evidence="2" id="KW-1185">Reference proteome</keyword>
<dbReference type="AlphaFoldDB" id="A0A1M4UP56"/>
<sequence length="118" mass="13387">MAKNVLGTELQACSFNPKTGVFRDGYCSYTKQDPGLHIVAAQVTQGFLEWNKARGNDLITPKPEWQFIGLQAGDWWCICMGVWLRSREAGHPLKLKLEACHEKMLDYLDLEELKAFAV</sequence>
<dbReference type="InterPro" id="IPR018714">
    <property type="entry name" value="DUF2237"/>
</dbReference>
<dbReference type="Pfam" id="PF09996">
    <property type="entry name" value="DUF2237"/>
    <property type="match status" value="1"/>
</dbReference>
<proteinExistence type="predicted"/>
<accession>A0A1M4UP56</accession>
<dbReference type="RefSeq" id="WP_073192487.1">
    <property type="nucleotide sequence ID" value="NZ_FQTW01000003.1"/>
</dbReference>
<dbReference type="Gene3D" id="3.30.56.110">
    <property type="entry name" value="Protein of unknown function DUF2237"/>
    <property type="match status" value="1"/>
</dbReference>
<organism evidence="1 2">
    <name type="scientific">Psychroflexus salarius</name>
    <dbReference type="NCBI Taxonomy" id="1155689"/>
    <lineage>
        <taxon>Bacteria</taxon>
        <taxon>Pseudomonadati</taxon>
        <taxon>Bacteroidota</taxon>
        <taxon>Flavobacteriia</taxon>
        <taxon>Flavobacteriales</taxon>
        <taxon>Flavobacteriaceae</taxon>
        <taxon>Psychroflexus</taxon>
    </lineage>
</organism>
<gene>
    <name evidence="1" type="ORF">SAMN05444278_10332</name>
</gene>
<dbReference type="PANTHER" id="PTHR37466">
    <property type="entry name" value="SLR1628 PROTEIN"/>
    <property type="match status" value="1"/>
</dbReference>
<dbReference type="STRING" id="1155689.SAMN05444278_10332"/>
<evidence type="ECO:0000313" key="1">
    <source>
        <dbReference type="EMBL" id="SHE58373.1"/>
    </source>
</evidence>
<dbReference type="PANTHER" id="PTHR37466:SF1">
    <property type="entry name" value="SLR1628 PROTEIN"/>
    <property type="match status" value="1"/>
</dbReference>
<dbReference type="OrthoDB" id="9792525at2"/>
<evidence type="ECO:0008006" key="3">
    <source>
        <dbReference type="Google" id="ProtNLM"/>
    </source>
</evidence>
<name>A0A1M4UP56_9FLAO</name>
<dbReference type="Proteomes" id="UP000184462">
    <property type="component" value="Unassembled WGS sequence"/>
</dbReference>
<protein>
    <recommendedName>
        <fullName evidence="3">DUF2237 domain-containing protein</fullName>
    </recommendedName>
</protein>
<evidence type="ECO:0000313" key="2">
    <source>
        <dbReference type="Proteomes" id="UP000184462"/>
    </source>
</evidence>
<dbReference type="EMBL" id="FQTW01000003">
    <property type="protein sequence ID" value="SHE58373.1"/>
    <property type="molecule type" value="Genomic_DNA"/>
</dbReference>